<feature type="domain" description="HTH lacI-type" evidence="5">
    <location>
        <begin position="6"/>
        <end position="60"/>
    </location>
</feature>
<accession>A0A1M7PRN3</accession>
<dbReference type="SMART" id="SM00354">
    <property type="entry name" value="HTH_LACI"/>
    <property type="match status" value="1"/>
</dbReference>
<gene>
    <name evidence="6" type="ORF">SAMN05444272_4605</name>
</gene>
<evidence type="ECO:0000256" key="1">
    <source>
        <dbReference type="ARBA" id="ARBA00022491"/>
    </source>
</evidence>
<dbReference type="GO" id="GO:0000976">
    <property type="term" value="F:transcription cis-regulatory region binding"/>
    <property type="evidence" value="ECO:0007669"/>
    <property type="project" value="TreeGrafter"/>
</dbReference>
<dbReference type="SUPFAM" id="SSF47413">
    <property type="entry name" value="lambda repressor-like DNA-binding domains"/>
    <property type="match status" value="1"/>
</dbReference>
<dbReference type="Gene3D" id="3.40.50.2300">
    <property type="match status" value="2"/>
</dbReference>
<sequence length="330" mass="35089">MTKRVVNSSDVAKLAGVSRSAVSRTFTPGASVSPEVREKVLKAAKKLGYRVNRLAQTLNARGSSNLVGVVGANIGMPFIAKQLDLLSLGLLHKGLQCLLLNAADARQDIAPLIELIFEFRAKAIVVLSGEPPNAILEECKRRGVKLILINRMMEATDADLILTDDLGGARLAAEELLAAGCRKIAVVTSGSGTPSQQRRAAEFCRIVNAAGGETLDWADGPTSYETGLAAGRALLGDRSLDGAFCVTDLLATGFLDAARHEMGLRVPEDISIVGFDDIPQASWKSYNLTTIAQSFDALTDAVLSAVDHEGDIVEVSTIPVQLIRRNTVRA</sequence>
<organism evidence="6 7">
    <name type="scientific">Roseibium suaedae</name>
    <dbReference type="NCBI Taxonomy" id="735517"/>
    <lineage>
        <taxon>Bacteria</taxon>
        <taxon>Pseudomonadati</taxon>
        <taxon>Pseudomonadota</taxon>
        <taxon>Alphaproteobacteria</taxon>
        <taxon>Hyphomicrobiales</taxon>
        <taxon>Stappiaceae</taxon>
        <taxon>Roseibium</taxon>
    </lineage>
</organism>
<dbReference type="InterPro" id="IPR028082">
    <property type="entry name" value="Peripla_BP_I"/>
</dbReference>
<dbReference type="AlphaFoldDB" id="A0A1M7PRN3"/>
<reference evidence="6 7" key="1">
    <citation type="submission" date="2016-11" db="EMBL/GenBank/DDBJ databases">
        <authorList>
            <person name="Jaros S."/>
            <person name="Januszkiewicz K."/>
            <person name="Wedrychowicz H."/>
        </authorList>
    </citation>
    <scope>NUCLEOTIDE SEQUENCE [LARGE SCALE GENOMIC DNA]</scope>
    <source>
        <strain evidence="6 7">DSM 22153</strain>
    </source>
</reference>
<dbReference type="GO" id="GO:0003700">
    <property type="term" value="F:DNA-binding transcription factor activity"/>
    <property type="evidence" value="ECO:0007669"/>
    <property type="project" value="TreeGrafter"/>
</dbReference>
<dbReference type="CDD" id="cd06278">
    <property type="entry name" value="PBP1_LacI-like"/>
    <property type="match status" value="1"/>
</dbReference>
<dbReference type="Pfam" id="PF13377">
    <property type="entry name" value="Peripla_BP_3"/>
    <property type="match status" value="1"/>
</dbReference>
<evidence type="ECO:0000256" key="2">
    <source>
        <dbReference type="ARBA" id="ARBA00023015"/>
    </source>
</evidence>
<dbReference type="CDD" id="cd01392">
    <property type="entry name" value="HTH_LacI"/>
    <property type="match status" value="1"/>
</dbReference>
<evidence type="ECO:0000256" key="3">
    <source>
        <dbReference type="ARBA" id="ARBA00023125"/>
    </source>
</evidence>
<dbReference type="PANTHER" id="PTHR30146:SF95">
    <property type="entry name" value="RIBOSE OPERON REPRESSOR"/>
    <property type="match status" value="1"/>
</dbReference>
<dbReference type="EMBL" id="FRBW01000010">
    <property type="protein sequence ID" value="SHN20056.1"/>
    <property type="molecule type" value="Genomic_DNA"/>
</dbReference>
<dbReference type="STRING" id="735517.SAMN05444272_4605"/>
<proteinExistence type="predicted"/>
<name>A0A1M7PRN3_9HYPH</name>
<keyword evidence="3" id="KW-0238">DNA-binding</keyword>
<protein>
    <submittedName>
        <fullName evidence="6">Transcriptional regulator, LacI family</fullName>
    </submittedName>
</protein>
<dbReference type="RefSeq" id="WP_073015805.1">
    <property type="nucleotide sequence ID" value="NZ_FRBW01000010.1"/>
</dbReference>
<keyword evidence="1" id="KW-0678">Repressor</keyword>
<dbReference type="InterPro" id="IPR046335">
    <property type="entry name" value="LacI/GalR-like_sensor"/>
</dbReference>
<evidence type="ECO:0000259" key="5">
    <source>
        <dbReference type="PROSITE" id="PS50932"/>
    </source>
</evidence>
<dbReference type="PROSITE" id="PS50932">
    <property type="entry name" value="HTH_LACI_2"/>
    <property type="match status" value="1"/>
</dbReference>
<dbReference type="PANTHER" id="PTHR30146">
    <property type="entry name" value="LACI-RELATED TRANSCRIPTIONAL REPRESSOR"/>
    <property type="match status" value="1"/>
</dbReference>
<evidence type="ECO:0000256" key="4">
    <source>
        <dbReference type="ARBA" id="ARBA00023163"/>
    </source>
</evidence>
<keyword evidence="2" id="KW-0805">Transcription regulation</keyword>
<keyword evidence="7" id="KW-1185">Reference proteome</keyword>
<keyword evidence="4" id="KW-0804">Transcription</keyword>
<dbReference type="Pfam" id="PF00356">
    <property type="entry name" value="LacI"/>
    <property type="match status" value="1"/>
</dbReference>
<dbReference type="InterPro" id="IPR000843">
    <property type="entry name" value="HTH_LacI"/>
</dbReference>
<dbReference type="SUPFAM" id="SSF53822">
    <property type="entry name" value="Periplasmic binding protein-like I"/>
    <property type="match status" value="1"/>
</dbReference>
<evidence type="ECO:0000313" key="6">
    <source>
        <dbReference type="EMBL" id="SHN20056.1"/>
    </source>
</evidence>
<evidence type="ECO:0000313" key="7">
    <source>
        <dbReference type="Proteomes" id="UP000186002"/>
    </source>
</evidence>
<dbReference type="Gene3D" id="1.10.260.40">
    <property type="entry name" value="lambda repressor-like DNA-binding domains"/>
    <property type="match status" value="1"/>
</dbReference>
<dbReference type="InterPro" id="IPR010982">
    <property type="entry name" value="Lambda_DNA-bd_dom_sf"/>
</dbReference>
<dbReference type="Proteomes" id="UP000186002">
    <property type="component" value="Unassembled WGS sequence"/>
</dbReference>
<dbReference type="OrthoDB" id="8433438at2"/>